<organism evidence="9 10">
    <name type="scientific">Shuttleworthella satelles DSM 14600</name>
    <dbReference type="NCBI Taxonomy" id="626523"/>
    <lineage>
        <taxon>Bacteria</taxon>
        <taxon>Bacillati</taxon>
        <taxon>Bacillota</taxon>
        <taxon>Clostridia</taxon>
        <taxon>Lachnospirales</taxon>
        <taxon>Lachnospiraceae</taxon>
        <taxon>Shuttleworthella</taxon>
    </lineage>
</organism>
<reference evidence="9" key="1">
    <citation type="submission" date="2009-04" db="EMBL/GenBank/DDBJ databases">
        <authorList>
            <person name="Weinstock G."/>
            <person name="Sodergren E."/>
            <person name="Clifton S."/>
            <person name="Fulton L."/>
            <person name="Fulton B."/>
            <person name="Courtney L."/>
            <person name="Fronick C."/>
            <person name="Harrison M."/>
            <person name="Strong C."/>
            <person name="Farmer C."/>
            <person name="Delahaunty K."/>
            <person name="Markovic C."/>
            <person name="Hall O."/>
            <person name="Minx P."/>
            <person name="Tomlinson C."/>
            <person name="Mitreva M."/>
            <person name="Nelson J."/>
            <person name="Hou S."/>
            <person name="Wollam A."/>
            <person name="Pepin K.H."/>
            <person name="Johnson M."/>
            <person name="Bhonagiri V."/>
            <person name="Nash W.E."/>
            <person name="Warren W."/>
            <person name="Chinwalla A."/>
            <person name="Mardis E.R."/>
            <person name="Wilson R.K."/>
        </authorList>
    </citation>
    <scope>NUCLEOTIDE SEQUENCE [LARGE SCALE GENOMIC DNA]</scope>
    <source>
        <strain evidence="9">DSM 14600</strain>
    </source>
</reference>
<dbReference type="STRING" id="626523.GCWU000342_02157"/>
<dbReference type="InterPro" id="IPR000600">
    <property type="entry name" value="ROK"/>
</dbReference>
<dbReference type="Gene3D" id="3.30.420.40">
    <property type="match status" value="2"/>
</dbReference>
<dbReference type="PANTHER" id="PTHR18964:SF149">
    <property type="entry name" value="BIFUNCTIONAL UDP-N-ACETYLGLUCOSAMINE 2-EPIMERASE_N-ACETYLMANNOSAMINE KINASE"/>
    <property type="match status" value="1"/>
</dbReference>
<dbReference type="RefSeq" id="WP_006907134.1">
    <property type="nucleotide sequence ID" value="NZ_GG665867.1"/>
</dbReference>
<comment type="caution">
    <text evidence="9">The sequence shown here is derived from an EMBL/GenBank/DDBJ whole genome shotgun (WGS) entry which is preliminary data.</text>
</comment>
<dbReference type="GO" id="GO:0005737">
    <property type="term" value="C:cytoplasm"/>
    <property type="evidence" value="ECO:0007669"/>
    <property type="project" value="InterPro"/>
</dbReference>
<gene>
    <name evidence="9" type="ORF">GCWU000342_02157</name>
</gene>
<dbReference type="InterPro" id="IPR049874">
    <property type="entry name" value="ROK_cs"/>
</dbReference>
<proteinExistence type="inferred from homology"/>
<dbReference type="InterPro" id="IPR004654">
    <property type="entry name" value="ROK_glcA"/>
</dbReference>
<keyword evidence="7" id="KW-0067">ATP-binding</keyword>
<dbReference type="GO" id="GO:0004340">
    <property type="term" value="F:glucokinase activity"/>
    <property type="evidence" value="ECO:0007669"/>
    <property type="project" value="UniProtKB-EC"/>
</dbReference>
<dbReference type="GO" id="GO:0006096">
    <property type="term" value="P:glycolytic process"/>
    <property type="evidence" value="ECO:0007669"/>
    <property type="project" value="InterPro"/>
</dbReference>
<keyword evidence="4" id="KW-0808">Transferase</keyword>
<dbReference type="Pfam" id="PF00480">
    <property type="entry name" value="ROK"/>
    <property type="match status" value="1"/>
</dbReference>
<dbReference type="EMBL" id="ACIP02000007">
    <property type="protein sequence ID" value="EEP27463.1"/>
    <property type="molecule type" value="Genomic_DNA"/>
</dbReference>
<evidence type="ECO:0000256" key="7">
    <source>
        <dbReference type="ARBA" id="ARBA00022840"/>
    </source>
</evidence>
<evidence type="ECO:0000256" key="3">
    <source>
        <dbReference type="ARBA" id="ARBA00014701"/>
    </source>
</evidence>
<dbReference type="InterPro" id="IPR043129">
    <property type="entry name" value="ATPase_NBD"/>
</dbReference>
<dbReference type="eggNOG" id="COG1940">
    <property type="taxonomic scope" value="Bacteria"/>
</dbReference>
<keyword evidence="5" id="KW-0547">Nucleotide-binding</keyword>
<keyword evidence="6" id="KW-0418">Kinase</keyword>
<comment type="similarity">
    <text evidence="1">Belongs to the ROK (NagC/XylR) family.</text>
</comment>
<dbReference type="SUPFAM" id="SSF53067">
    <property type="entry name" value="Actin-like ATPase domain"/>
    <property type="match status" value="1"/>
</dbReference>
<name>C4GDI4_9FIRM</name>
<dbReference type="HOGENOM" id="CLU_036604_0_1_9"/>
<dbReference type="GO" id="GO:0005524">
    <property type="term" value="F:ATP binding"/>
    <property type="evidence" value="ECO:0007669"/>
    <property type="project" value="UniProtKB-KW"/>
</dbReference>
<evidence type="ECO:0000256" key="1">
    <source>
        <dbReference type="ARBA" id="ARBA00006479"/>
    </source>
</evidence>
<evidence type="ECO:0000256" key="8">
    <source>
        <dbReference type="ARBA" id="ARBA00032386"/>
    </source>
</evidence>
<sequence>MAVEYAFGIDIGGTTVKIGIFTDDGKLEDKWEIPTRTENNGEMILDDIAASIREYLEKKEITSDKVLGIGIDVPGPVLGASVVNKCVNLGWGVTDVASKMRMLTDVENVQVANDANAAALGEMWQGGGQGHDNVVMITLGTGVGGGIILNGQIVEGNFGAGGEIGHMIMNPHEKQACGCGKKGHLEQYASATGIVRKANEVLSADQRESALRRHKKLTAKDVYDAAKAGDPLALEIADFVGRMLGLACARISCVIDPEIYVIGGGVSKAGDILLESIKKHFVEEAFHASEEARFALATLGNDAGMYGAVKMVL</sequence>
<dbReference type="EC" id="2.7.1.2" evidence="2"/>
<accession>C4GDI4</accession>
<dbReference type="PANTHER" id="PTHR18964">
    <property type="entry name" value="ROK (REPRESSOR, ORF, KINASE) FAMILY"/>
    <property type="match status" value="1"/>
</dbReference>
<dbReference type="Proteomes" id="UP000003494">
    <property type="component" value="Unassembled WGS sequence"/>
</dbReference>
<evidence type="ECO:0000313" key="9">
    <source>
        <dbReference type="EMBL" id="EEP27463.1"/>
    </source>
</evidence>
<evidence type="ECO:0000256" key="6">
    <source>
        <dbReference type="ARBA" id="ARBA00022777"/>
    </source>
</evidence>
<protein>
    <recommendedName>
        <fullName evidence="3">Glucokinase</fullName>
        <ecNumber evidence="2">2.7.1.2</ecNumber>
    </recommendedName>
    <alternativeName>
        <fullName evidence="8">Glucose kinase</fullName>
    </alternativeName>
</protein>
<evidence type="ECO:0000256" key="2">
    <source>
        <dbReference type="ARBA" id="ARBA00012323"/>
    </source>
</evidence>
<dbReference type="NCBIfam" id="TIGR00744">
    <property type="entry name" value="ROK_glcA_fam"/>
    <property type="match status" value="1"/>
</dbReference>
<dbReference type="AlphaFoldDB" id="C4GDI4"/>
<evidence type="ECO:0000313" key="10">
    <source>
        <dbReference type="Proteomes" id="UP000003494"/>
    </source>
</evidence>
<keyword evidence="10" id="KW-1185">Reference proteome</keyword>
<dbReference type="PROSITE" id="PS01125">
    <property type="entry name" value="ROK"/>
    <property type="match status" value="1"/>
</dbReference>
<evidence type="ECO:0000256" key="4">
    <source>
        <dbReference type="ARBA" id="ARBA00022679"/>
    </source>
</evidence>
<evidence type="ECO:0000256" key="5">
    <source>
        <dbReference type="ARBA" id="ARBA00022741"/>
    </source>
</evidence>